<keyword evidence="1" id="KW-1133">Transmembrane helix</keyword>
<dbReference type="AlphaFoldDB" id="A0A382X9D9"/>
<feature type="transmembrane region" description="Helical" evidence="1">
    <location>
        <begin position="26"/>
        <end position="45"/>
    </location>
</feature>
<protein>
    <submittedName>
        <fullName evidence="2">Uncharacterized protein</fullName>
    </submittedName>
</protein>
<evidence type="ECO:0000256" key="1">
    <source>
        <dbReference type="SAM" id="Phobius"/>
    </source>
</evidence>
<keyword evidence="1" id="KW-0472">Membrane</keyword>
<gene>
    <name evidence="2" type="ORF">METZ01_LOCUS420343</name>
</gene>
<keyword evidence="1" id="KW-0812">Transmembrane</keyword>
<proteinExistence type="predicted"/>
<name>A0A382X9D9_9ZZZZ</name>
<feature type="non-terminal residue" evidence="2">
    <location>
        <position position="1"/>
    </location>
</feature>
<sequence>QAHYEEDQITGIKTSVFAVVQNYGRLFPYISSIIMCIGVLLQMFVRLPRLLKK</sequence>
<reference evidence="2" key="1">
    <citation type="submission" date="2018-05" db="EMBL/GenBank/DDBJ databases">
        <authorList>
            <person name="Lanie J.A."/>
            <person name="Ng W.-L."/>
            <person name="Kazmierczak K.M."/>
            <person name="Andrzejewski T.M."/>
            <person name="Davidsen T.M."/>
            <person name="Wayne K.J."/>
            <person name="Tettelin H."/>
            <person name="Glass J.I."/>
            <person name="Rusch D."/>
            <person name="Podicherti R."/>
            <person name="Tsui H.-C.T."/>
            <person name="Winkler M.E."/>
        </authorList>
    </citation>
    <scope>NUCLEOTIDE SEQUENCE</scope>
</reference>
<evidence type="ECO:0000313" key="2">
    <source>
        <dbReference type="EMBL" id="SVD67489.1"/>
    </source>
</evidence>
<dbReference type="EMBL" id="UINC01165860">
    <property type="protein sequence ID" value="SVD67489.1"/>
    <property type="molecule type" value="Genomic_DNA"/>
</dbReference>
<accession>A0A382X9D9</accession>
<organism evidence="2">
    <name type="scientific">marine metagenome</name>
    <dbReference type="NCBI Taxonomy" id="408172"/>
    <lineage>
        <taxon>unclassified sequences</taxon>
        <taxon>metagenomes</taxon>
        <taxon>ecological metagenomes</taxon>
    </lineage>
</organism>